<sequence length="381" mass="43278">MLVSNSTTEKTFELFCSPSSKSEICLNISPRSTGSRALSGAPEEISHRSSSTILPLSPRPYLLASQGVIVEDFMFGEASMPWISCVSLLSVKTKSALVKTKMTIGLALIFPFVSLHGPDPFRWQPISPTCIPSQIIYVGVGPSLFPHWPRFTTFNIYGMCLTTITRFSIGRCLRLHVYSCFDNLYVVLLSTDSFAVEEIISGNSRRTYYIKDFMLFVPVVLQQCQVRESRFFLSGFGLLLITFIPYNLKQPIIVSIQHSQNNFVHSLILLQELMKDLVFYRRDSDWCFRASKRNLSDLEGLFASNSSTKERYLLSISSVMERSICPPFCYMEETFPSSYHVCFVAFRSRNSLSILTVLLLVRFGLEDVTRFAPAKREYLSM</sequence>
<accession>A0A087GML0</accession>
<dbReference type="OrthoDB" id="10672559at2759"/>
<evidence type="ECO:0000313" key="2">
    <source>
        <dbReference type="Proteomes" id="UP000029120"/>
    </source>
</evidence>
<protein>
    <submittedName>
        <fullName evidence="1">Uncharacterized protein</fullName>
    </submittedName>
</protein>
<dbReference type="Gramene" id="KFK31112">
    <property type="protein sequence ID" value="KFK31112"/>
    <property type="gene ID" value="AALP_AA6G069600"/>
</dbReference>
<proteinExistence type="predicted"/>
<dbReference type="AlphaFoldDB" id="A0A087GML0"/>
<organism evidence="1 2">
    <name type="scientific">Arabis alpina</name>
    <name type="common">Alpine rock-cress</name>
    <dbReference type="NCBI Taxonomy" id="50452"/>
    <lineage>
        <taxon>Eukaryota</taxon>
        <taxon>Viridiplantae</taxon>
        <taxon>Streptophyta</taxon>
        <taxon>Embryophyta</taxon>
        <taxon>Tracheophyta</taxon>
        <taxon>Spermatophyta</taxon>
        <taxon>Magnoliopsida</taxon>
        <taxon>eudicotyledons</taxon>
        <taxon>Gunneridae</taxon>
        <taxon>Pentapetalae</taxon>
        <taxon>rosids</taxon>
        <taxon>malvids</taxon>
        <taxon>Brassicales</taxon>
        <taxon>Brassicaceae</taxon>
        <taxon>Arabideae</taxon>
        <taxon>Arabis</taxon>
    </lineage>
</organism>
<dbReference type="Proteomes" id="UP000029120">
    <property type="component" value="Chromosome 6"/>
</dbReference>
<keyword evidence="2" id="KW-1185">Reference proteome</keyword>
<evidence type="ECO:0000313" key="1">
    <source>
        <dbReference type="EMBL" id="KFK31112.1"/>
    </source>
</evidence>
<reference evidence="2" key="1">
    <citation type="journal article" date="2015" name="Nat. Plants">
        <title>Genome expansion of Arabis alpina linked with retrotransposition and reduced symmetric DNA methylation.</title>
        <authorList>
            <person name="Willing E.M."/>
            <person name="Rawat V."/>
            <person name="Mandakova T."/>
            <person name="Maumus F."/>
            <person name="James G.V."/>
            <person name="Nordstroem K.J."/>
            <person name="Becker C."/>
            <person name="Warthmann N."/>
            <person name="Chica C."/>
            <person name="Szarzynska B."/>
            <person name="Zytnicki M."/>
            <person name="Albani M.C."/>
            <person name="Kiefer C."/>
            <person name="Bergonzi S."/>
            <person name="Castaings L."/>
            <person name="Mateos J.L."/>
            <person name="Berns M.C."/>
            <person name="Bujdoso N."/>
            <person name="Piofczyk T."/>
            <person name="de Lorenzo L."/>
            <person name="Barrero-Sicilia C."/>
            <person name="Mateos I."/>
            <person name="Piednoel M."/>
            <person name="Hagmann J."/>
            <person name="Chen-Min-Tao R."/>
            <person name="Iglesias-Fernandez R."/>
            <person name="Schuster S.C."/>
            <person name="Alonso-Blanco C."/>
            <person name="Roudier F."/>
            <person name="Carbonero P."/>
            <person name="Paz-Ares J."/>
            <person name="Davis S.J."/>
            <person name="Pecinka A."/>
            <person name="Quesneville H."/>
            <person name="Colot V."/>
            <person name="Lysak M.A."/>
            <person name="Weigel D."/>
            <person name="Coupland G."/>
            <person name="Schneeberger K."/>
        </authorList>
    </citation>
    <scope>NUCLEOTIDE SEQUENCE [LARGE SCALE GENOMIC DNA]</scope>
    <source>
        <strain evidence="2">cv. Pajares</strain>
    </source>
</reference>
<dbReference type="OMA" id="FELLWIS"/>
<gene>
    <name evidence="1" type="ordered locus">AALP_Aa6g069600</name>
</gene>
<name>A0A087GML0_ARAAL</name>
<dbReference type="EMBL" id="CM002874">
    <property type="protein sequence ID" value="KFK31112.1"/>
    <property type="molecule type" value="Genomic_DNA"/>
</dbReference>